<sequence>MAWLRRTFAALDKDSTEVERERHTRTYILRLSRGSSCWRHCSERCVGRRNWEKSKLMVAFYYCNHRHAREGLISSVHYCRDARD</sequence>
<keyword evidence="2" id="KW-1185">Reference proteome</keyword>
<reference evidence="1 2" key="1">
    <citation type="journal article" date="2019" name="Genome Biol. Evol.">
        <title>Insights into the evolution of the New World diploid cottons (Gossypium, subgenus Houzingenia) based on genome sequencing.</title>
        <authorList>
            <person name="Grover C.E."/>
            <person name="Arick M.A. 2nd"/>
            <person name="Thrash A."/>
            <person name="Conover J.L."/>
            <person name="Sanders W.S."/>
            <person name="Peterson D.G."/>
            <person name="Frelichowski J.E."/>
            <person name="Scheffler J.A."/>
            <person name="Scheffler B.E."/>
            <person name="Wendel J.F."/>
        </authorList>
    </citation>
    <scope>NUCLEOTIDE SEQUENCE [LARGE SCALE GENOMIC DNA]</scope>
    <source>
        <strain evidence="1">1</strain>
        <tissue evidence="1">Leaf</tissue>
    </source>
</reference>
<dbReference type="Proteomes" id="UP000593576">
    <property type="component" value="Unassembled WGS sequence"/>
</dbReference>
<evidence type="ECO:0000313" key="2">
    <source>
        <dbReference type="Proteomes" id="UP000593576"/>
    </source>
</evidence>
<organism evidence="1 2">
    <name type="scientific">Gossypium schwendimanii</name>
    <name type="common">Cotton</name>
    <dbReference type="NCBI Taxonomy" id="34291"/>
    <lineage>
        <taxon>Eukaryota</taxon>
        <taxon>Viridiplantae</taxon>
        <taxon>Streptophyta</taxon>
        <taxon>Embryophyta</taxon>
        <taxon>Tracheophyta</taxon>
        <taxon>Spermatophyta</taxon>
        <taxon>Magnoliopsida</taxon>
        <taxon>eudicotyledons</taxon>
        <taxon>Gunneridae</taxon>
        <taxon>Pentapetalae</taxon>
        <taxon>rosids</taxon>
        <taxon>malvids</taxon>
        <taxon>Malvales</taxon>
        <taxon>Malvaceae</taxon>
        <taxon>Malvoideae</taxon>
        <taxon>Gossypium</taxon>
    </lineage>
</organism>
<protein>
    <submittedName>
        <fullName evidence="1">Uncharacterized protein</fullName>
    </submittedName>
</protein>
<dbReference type="AlphaFoldDB" id="A0A7J9LFY7"/>
<dbReference type="EMBL" id="JABFAF010000006">
    <property type="protein sequence ID" value="MBA0857742.1"/>
    <property type="molecule type" value="Genomic_DNA"/>
</dbReference>
<name>A0A7J9LFY7_GOSSC</name>
<gene>
    <name evidence="1" type="ORF">Goshw_016487</name>
</gene>
<proteinExistence type="predicted"/>
<accession>A0A7J9LFY7</accession>
<dbReference type="OrthoDB" id="1750042at2759"/>
<evidence type="ECO:0000313" key="1">
    <source>
        <dbReference type="EMBL" id="MBA0857742.1"/>
    </source>
</evidence>
<comment type="caution">
    <text evidence="1">The sequence shown here is derived from an EMBL/GenBank/DDBJ whole genome shotgun (WGS) entry which is preliminary data.</text>
</comment>